<evidence type="ECO:0000256" key="1">
    <source>
        <dbReference type="ARBA" id="ARBA00004123"/>
    </source>
</evidence>
<dbReference type="Proteomes" id="UP000694888">
    <property type="component" value="Unplaced"/>
</dbReference>
<dbReference type="PANTHER" id="PTHR48208">
    <property type="entry name" value="CENTROMERE PROTEIN I"/>
    <property type="match status" value="1"/>
</dbReference>
<dbReference type="Pfam" id="PF07778">
    <property type="entry name" value="CENP-I"/>
    <property type="match status" value="1"/>
</dbReference>
<dbReference type="CDD" id="cd22647">
    <property type="entry name" value="CTF3_NTD_HEAT"/>
    <property type="match status" value="1"/>
</dbReference>
<accession>A0ABM1W1V5</accession>
<dbReference type="RefSeq" id="XP_035828648.1">
    <property type="nucleotide sequence ID" value="XM_035972755.1"/>
</dbReference>
<proteinExistence type="inferred from homology"/>
<comment type="subcellular location">
    <subcellularLocation>
        <location evidence="2">Chromosome</location>
        <location evidence="2">Centromere</location>
    </subcellularLocation>
    <subcellularLocation>
        <location evidence="1">Nucleus</location>
    </subcellularLocation>
</comment>
<evidence type="ECO:0000256" key="3">
    <source>
        <dbReference type="ARBA" id="ARBA00005470"/>
    </source>
</evidence>
<evidence type="ECO:0000256" key="2">
    <source>
        <dbReference type="ARBA" id="ARBA00004584"/>
    </source>
</evidence>
<evidence type="ECO:0000256" key="6">
    <source>
        <dbReference type="ARBA" id="ARBA00023328"/>
    </source>
</evidence>
<evidence type="ECO:0000313" key="8">
    <source>
        <dbReference type="RefSeq" id="XP_035828647.1"/>
    </source>
</evidence>
<reference evidence="8 9" key="1">
    <citation type="submission" date="2025-05" db="UniProtKB">
        <authorList>
            <consortium name="RefSeq"/>
        </authorList>
    </citation>
    <scope>IDENTIFICATION</scope>
</reference>
<keyword evidence="6" id="KW-0137">Centromere</keyword>
<keyword evidence="7" id="KW-1185">Reference proteome</keyword>
<evidence type="ECO:0000256" key="4">
    <source>
        <dbReference type="ARBA" id="ARBA00022454"/>
    </source>
</evidence>
<evidence type="ECO:0000313" key="9">
    <source>
        <dbReference type="RefSeq" id="XP_035828648.1"/>
    </source>
</evidence>
<keyword evidence="4" id="KW-0158">Chromosome</keyword>
<name>A0ABM1W1V5_APLCA</name>
<dbReference type="RefSeq" id="XP_035828647.1">
    <property type="nucleotide sequence ID" value="XM_035972754.1"/>
</dbReference>
<sequence length="309" mass="35795">MADDENEAVQDHESPGKRKHRILEEAVLFFKNLKKEDNLRGNVKLQLSLENIIKHSMSHGLSSEHINDLMKVIINPHHKLSQGIRTKLVKCLIPCRKVPQTAAVLAVLAISSKIFSSPGPSNLHSILLRWLLLIFDHLEGFDQLHNLYNIIFTFVNSYLLLPHACHLLFLLTRKHDVKLYKVHQLLELSRKLGPEPCIMGLLFIYKVYCPHLVTMRLDYSNKVFFKAHDSTWRSTIMDVVSQQQQEPDEGEKRSATEIAYRRGKERRVQVMSFFLSLSRFLSVQDQTSNTLRTTAALLPFRELLQYRCD</sequence>
<protein>
    <submittedName>
        <fullName evidence="8 9">Centromere protein I-like</fullName>
    </submittedName>
</protein>
<organism evidence="7 9">
    <name type="scientific">Aplysia californica</name>
    <name type="common">California sea hare</name>
    <dbReference type="NCBI Taxonomy" id="6500"/>
    <lineage>
        <taxon>Eukaryota</taxon>
        <taxon>Metazoa</taxon>
        <taxon>Spiralia</taxon>
        <taxon>Lophotrochozoa</taxon>
        <taxon>Mollusca</taxon>
        <taxon>Gastropoda</taxon>
        <taxon>Heterobranchia</taxon>
        <taxon>Euthyneura</taxon>
        <taxon>Tectipleura</taxon>
        <taxon>Aplysiida</taxon>
        <taxon>Aplysioidea</taxon>
        <taxon>Aplysiidae</taxon>
        <taxon>Aplysia</taxon>
    </lineage>
</organism>
<keyword evidence="5" id="KW-0539">Nucleus</keyword>
<dbReference type="GeneID" id="118478680"/>
<comment type="similarity">
    <text evidence="3">Belongs to the CENP-I/CTF3 family.</text>
</comment>
<evidence type="ECO:0000256" key="5">
    <source>
        <dbReference type="ARBA" id="ARBA00023242"/>
    </source>
</evidence>
<evidence type="ECO:0000313" key="7">
    <source>
        <dbReference type="Proteomes" id="UP000694888"/>
    </source>
</evidence>
<dbReference type="PANTHER" id="PTHR48208:SF2">
    <property type="entry name" value="CENTROMERE PROTEIN I"/>
    <property type="match status" value="1"/>
</dbReference>
<gene>
    <name evidence="8 9" type="primary">LOC118478680</name>
</gene>
<dbReference type="InterPro" id="IPR012485">
    <property type="entry name" value="CENP-I"/>
</dbReference>